<dbReference type="InterPro" id="IPR036515">
    <property type="entry name" value="Transposase_17_sf"/>
</dbReference>
<comment type="caution">
    <text evidence="2">The sequence shown here is derived from an EMBL/GenBank/DDBJ whole genome shotgun (WGS) entry which is preliminary data.</text>
</comment>
<dbReference type="GO" id="GO:0004803">
    <property type="term" value="F:transposase activity"/>
    <property type="evidence" value="ECO:0007669"/>
    <property type="project" value="InterPro"/>
</dbReference>
<dbReference type="InterPro" id="IPR002686">
    <property type="entry name" value="Transposase_17"/>
</dbReference>
<evidence type="ECO:0000313" key="3">
    <source>
        <dbReference type="Proteomes" id="UP000477386"/>
    </source>
</evidence>
<dbReference type="Proteomes" id="UP000477386">
    <property type="component" value="Unassembled WGS sequence"/>
</dbReference>
<evidence type="ECO:0000313" key="2">
    <source>
        <dbReference type="EMBL" id="NEU69515.1"/>
    </source>
</evidence>
<dbReference type="Gene3D" id="3.30.70.1290">
    <property type="entry name" value="Transposase IS200-like"/>
    <property type="match status" value="1"/>
</dbReference>
<keyword evidence="3" id="KW-1185">Reference proteome</keyword>
<accession>A0A6M0IPN3</accession>
<evidence type="ECO:0000259" key="1">
    <source>
        <dbReference type="SMART" id="SM01321"/>
    </source>
</evidence>
<dbReference type="GO" id="GO:0003677">
    <property type="term" value="F:DNA binding"/>
    <property type="evidence" value="ECO:0007669"/>
    <property type="project" value="InterPro"/>
</dbReference>
<dbReference type="PANTHER" id="PTHR34322">
    <property type="entry name" value="TRANSPOSASE, Y1_TNP DOMAIN-CONTAINING"/>
    <property type="match status" value="1"/>
</dbReference>
<sequence length="212" mass="25454">MSTHRQEYYPPLVEDCYYHIYNRGNNGDNLFFQDRNYRYFLQKYDFYLSGYLETYAFCLLPNHFHLLVRIRNFSDLPAQEQTLRHGLALITSPERIISEQFRRFFSSYAKSIKVQEDRTGSLFEKNFRRKVVQSEQYFTALVTYIHRNPQAHGICLDFTDYPYNSYQRIINPKPTRLMKQSVVDWFGDVNAYKQFHQESVVPGFISDLLLED</sequence>
<dbReference type="GO" id="GO:0006313">
    <property type="term" value="P:DNA transposition"/>
    <property type="evidence" value="ECO:0007669"/>
    <property type="project" value="InterPro"/>
</dbReference>
<dbReference type="AlphaFoldDB" id="A0A6M0IPN3"/>
<dbReference type="PANTHER" id="PTHR34322:SF2">
    <property type="entry name" value="TRANSPOSASE IS200-LIKE DOMAIN-CONTAINING PROTEIN"/>
    <property type="match status" value="1"/>
</dbReference>
<reference evidence="2 3" key="1">
    <citation type="submission" date="2020-02" db="EMBL/GenBank/DDBJ databases">
        <title>Draft genome sequence of two Spirosoma agri KCTC 52727 and Spirosoma terrae KCTC 52035.</title>
        <authorList>
            <person name="Rojas J."/>
            <person name="Ambika Manirajan B."/>
            <person name="Ratering S."/>
            <person name="Suarez C."/>
            <person name="Schnell S."/>
        </authorList>
    </citation>
    <scope>NUCLEOTIDE SEQUENCE [LARGE SCALE GENOMIC DNA]</scope>
    <source>
        <strain evidence="2 3">KCTC 52727</strain>
    </source>
</reference>
<gene>
    <name evidence="2" type="ORF">GK091_21685</name>
</gene>
<organism evidence="2 3">
    <name type="scientific">Spirosoma agri</name>
    <dbReference type="NCBI Taxonomy" id="1987381"/>
    <lineage>
        <taxon>Bacteria</taxon>
        <taxon>Pseudomonadati</taxon>
        <taxon>Bacteroidota</taxon>
        <taxon>Cytophagia</taxon>
        <taxon>Cytophagales</taxon>
        <taxon>Cytophagaceae</taxon>
        <taxon>Spirosoma</taxon>
    </lineage>
</organism>
<feature type="domain" description="Transposase IS200-like" evidence="1">
    <location>
        <begin position="13"/>
        <end position="148"/>
    </location>
</feature>
<dbReference type="SMART" id="SM01321">
    <property type="entry name" value="Y1_Tnp"/>
    <property type="match status" value="1"/>
</dbReference>
<dbReference type="RefSeq" id="WP_164041964.1">
    <property type="nucleotide sequence ID" value="NZ_JAAGNZ010000002.1"/>
</dbReference>
<name>A0A6M0IPN3_9BACT</name>
<dbReference type="SUPFAM" id="SSF143422">
    <property type="entry name" value="Transposase IS200-like"/>
    <property type="match status" value="1"/>
</dbReference>
<proteinExistence type="predicted"/>
<protein>
    <recommendedName>
        <fullName evidence="1">Transposase IS200-like domain-containing protein</fullName>
    </recommendedName>
</protein>
<dbReference type="EMBL" id="JAAGNZ010000002">
    <property type="protein sequence ID" value="NEU69515.1"/>
    <property type="molecule type" value="Genomic_DNA"/>
</dbReference>